<dbReference type="InterPro" id="IPR001347">
    <property type="entry name" value="SIS_dom"/>
</dbReference>
<dbReference type="PATRIC" id="fig|742737.3.peg.541"/>
<proteinExistence type="predicted"/>
<dbReference type="GO" id="GO:0097367">
    <property type="term" value="F:carbohydrate derivative binding"/>
    <property type="evidence" value="ECO:0007669"/>
    <property type="project" value="InterPro"/>
</dbReference>
<keyword evidence="3" id="KW-1185">Reference proteome</keyword>
<dbReference type="GO" id="GO:1901135">
    <property type="term" value="P:carbohydrate derivative metabolic process"/>
    <property type="evidence" value="ECO:0007669"/>
    <property type="project" value="InterPro"/>
</dbReference>
<dbReference type="InterPro" id="IPR050099">
    <property type="entry name" value="SIS_GmhA/DiaA_subfam"/>
</dbReference>
<comment type="caution">
    <text evidence="2">The sequence shown here is derived from an EMBL/GenBank/DDBJ whole genome shotgun (WGS) entry which is preliminary data.</text>
</comment>
<dbReference type="EMBL" id="ADLN01000002">
    <property type="protein sequence ID" value="EHI61520.1"/>
    <property type="molecule type" value="Genomic_DNA"/>
</dbReference>
<dbReference type="Proteomes" id="UP000005384">
    <property type="component" value="Unassembled WGS sequence"/>
</dbReference>
<dbReference type="Pfam" id="PF13580">
    <property type="entry name" value="SIS_2"/>
    <property type="match status" value="2"/>
</dbReference>
<dbReference type="InterPro" id="IPR035461">
    <property type="entry name" value="GmhA/DiaA"/>
</dbReference>
<organism evidence="2 3">
    <name type="scientific">Hungatella hathewayi WAL-18680</name>
    <dbReference type="NCBI Taxonomy" id="742737"/>
    <lineage>
        <taxon>Bacteria</taxon>
        <taxon>Bacillati</taxon>
        <taxon>Bacillota</taxon>
        <taxon>Clostridia</taxon>
        <taxon>Lachnospirales</taxon>
        <taxon>Lachnospiraceae</taxon>
        <taxon>Hungatella</taxon>
    </lineage>
</organism>
<dbReference type="PANTHER" id="PTHR30390">
    <property type="entry name" value="SEDOHEPTULOSE 7-PHOSPHATE ISOMERASE / DNAA INITIATOR-ASSOCIATING FACTOR FOR REPLICATION INITIATION"/>
    <property type="match status" value="1"/>
</dbReference>
<sequence>MIFTRKLLWAQPGTLLTESNREGERTEMDGNGYLEELIVRYPVLAPLKTEIQAAYELLEASYRNGGKLLVAGNGGSCADAEHIVGELMKGFVKRRPLPDDLQEKLKSIGGEKGEKLASGLQEALPAIALTGHPGLATAFLNDVDGEMIYAQQVCGYGREGDVFLGISTSGNAKNIEYACMTAKAKGMKVIGLTGKDGGRLKANSDVAIVVPEQETFKIQELHLPIYHALCLMLEARFFVS</sequence>
<evidence type="ECO:0000313" key="2">
    <source>
        <dbReference type="EMBL" id="EHI61520.1"/>
    </source>
</evidence>
<dbReference type="SUPFAM" id="SSF53697">
    <property type="entry name" value="SIS domain"/>
    <property type="match status" value="1"/>
</dbReference>
<evidence type="ECO:0000313" key="3">
    <source>
        <dbReference type="Proteomes" id="UP000005384"/>
    </source>
</evidence>
<gene>
    <name evidence="2" type="ORF">HMPREF9473_00543</name>
</gene>
<feature type="domain" description="SIS" evidence="1">
    <location>
        <begin position="58"/>
        <end position="239"/>
    </location>
</feature>
<dbReference type="CDD" id="cd05006">
    <property type="entry name" value="SIS_GmhA"/>
    <property type="match status" value="1"/>
</dbReference>
<evidence type="ECO:0000259" key="1">
    <source>
        <dbReference type="PROSITE" id="PS51464"/>
    </source>
</evidence>
<name>G5IAG3_9FIRM</name>
<protein>
    <recommendedName>
        <fullName evidence="1">SIS domain-containing protein</fullName>
    </recommendedName>
</protein>
<dbReference type="HOGENOM" id="CLU_080999_2_0_9"/>
<reference evidence="2 3" key="1">
    <citation type="submission" date="2011-08" db="EMBL/GenBank/DDBJ databases">
        <title>The Genome Sequence of Clostridium hathewayi WAL-18680.</title>
        <authorList>
            <consortium name="The Broad Institute Genome Sequencing Platform"/>
            <person name="Earl A."/>
            <person name="Ward D."/>
            <person name="Feldgarden M."/>
            <person name="Gevers D."/>
            <person name="Finegold S.M."/>
            <person name="Summanen P.H."/>
            <person name="Molitoris D.R."/>
            <person name="Song M."/>
            <person name="Daigneault M."/>
            <person name="Allen-Vercoe E."/>
            <person name="Young S.K."/>
            <person name="Zeng Q."/>
            <person name="Gargeya S."/>
            <person name="Fitzgerald M."/>
            <person name="Haas B."/>
            <person name="Abouelleil A."/>
            <person name="Alvarado L."/>
            <person name="Arachchi H.M."/>
            <person name="Berlin A."/>
            <person name="Brown A."/>
            <person name="Chapman S.B."/>
            <person name="Chen Z."/>
            <person name="Dunbar C."/>
            <person name="Freedman E."/>
            <person name="Gearin G."/>
            <person name="Gellesch M."/>
            <person name="Goldberg J."/>
            <person name="Griggs A."/>
            <person name="Gujja S."/>
            <person name="Heiman D."/>
            <person name="Howarth C."/>
            <person name="Larson L."/>
            <person name="Lui A."/>
            <person name="MacDonald P.J.P."/>
            <person name="Montmayeur A."/>
            <person name="Murphy C."/>
            <person name="Neiman D."/>
            <person name="Pearson M."/>
            <person name="Priest M."/>
            <person name="Roberts A."/>
            <person name="Saif S."/>
            <person name="Shea T."/>
            <person name="Shenoy N."/>
            <person name="Sisk P."/>
            <person name="Stolte C."/>
            <person name="Sykes S."/>
            <person name="Wortman J."/>
            <person name="Nusbaum C."/>
            <person name="Birren B."/>
        </authorList>
    </citation>
    <scope>NUCLEOTIDE SEQUENCE [LARGE SCALE GENOMIC DNA]</scope>
    <source>
        <strain evidence="2 3">WAL-18680</strain>
    </source>
</reference>
<dbReference type="Gene3D" id="3.40.50.10490">
    <property type="entry name" value="Glucose-6-phosphate isomerase like protein, domain 1"/>
    <property type="match status" value="1"/>
</dbReference>
<accession>G5IAG3</accession>
<dbReference type="PROSITE" id="PS51464">
    <property type="entry name" value="SIS"/>
    <property type="match status" value="1"/>
</dbReference>
<dbReference type="AlphaFoldDB" id="G5IAG3"/>
<dbReference type="InterPro" id="IPR046348">
    <property type="entry name" value="SIS_dom_sf"/>
</dbReference>